<dbReference type="AlphaFoldDB" id="A0A2U1K8W6"/>
<dbReference type="PANTHER" id="PTHR45966">
    <property type="entry name" value="GDSL-LIKE LIPASE/ACYLHYDROLASE"/>
    <property type="match status" value="1"/>
</dbReference>
<proteinExistence type="inferred from homology"/>
<dbReference type="Gene3D" id="3.40.50.1110">
    <property type="entry name" value="SGNH hydrolase"/>
    <property type="match status" value="2"/>
</dbReference>
<evidence type="ECO:0000256" key="2">
    <source>
        <dbReference type="ARBA" id="ARBA00022729"/>
    </source>
</evidence>
<dbReference type="Proteomes" id="UP000245207">
    <property type="component" value="Unassembled WGS sequence"/>
</dbReference>
<keyword evidence="5" id="KW-1185">Reference proteome</keyword>
<dbReference type="InterPro" id="IPR035669">
    <property type="entry name" value="SGNH_plant_lipase-like"/>
</dbReference>
<dbReference type="OrthoDB" id="1600564at2759"/>
<dbReference type="GO" id="GO:0016298">
    <property type="term" value="F:lipase activity"/>
    <property type="evidence" value="ECO:0007669"/>
    <property type="project" value="TreeGrafter"/>
</dbReference>
<dbReference type="InterPro" id="IPR036514">
    <property type="entry name" value="SGNH_hydro_sf"/>
</dbReference>
<dbReference type="Pfam" id="PF00657">
    <property type="entry name" value="Lipase_GDSL"/>
    <property type="match status" value="2"/>
</dbReference>
<evidence type="ECO:0000256" key="3">
    <source>
        <dbReference type="SAM" id="SignalP"/>
    </source>
</evidence>
<comment type="caution">
    <text evidence="4">The sequence shown here is derived from an EMBL/GenBank/DDBJ whole genome shotgun (WGS) entry which is preliminary data.</text>
</comment>
<sequence>MASHFFFLLILCLLTLSRASESPRKHALFVFGDSFFDPGNNNYINTSTLDQANFPPYGETHFHFPTGRFSDGRIIPDFILEYAKLPLIPPYMSPRSQMYYRIGANFASAGAGALAETFQGAVISLKTQLSNHKTVEERLRKIYGNTEAKNTLSKAVYLFSIGTNDYISPYLITNSTRFNSTYSNSQLVQIVIGNLTTAIKELHKRGGRKFGFLNLGPLGCLPGIRIILNPSSDSGGCIEAASLLAKLHNQALAKSLKRLAKQLHGFKYSLYDFNTNLNQRLKHPSKYGYNQGKTACCGTGRFRGTFSCGGKRPGIYKMGGRKFGILNVPPLACLPSIRAGRSDNTCNKELDIISSLHNQKLSKKLQELEKHLEGFKYAKFDFSTAVSNRMNNPSKYGFKVGNSACCGSGPYRGIYSCGGKRGLQEYELCDNINDYLFFDSYHPNEVANRQYSELFWKADSNVTTPYNLKTLFQGEL</sequence>
<organism evidence="4 5">
    <name type="scientific">Artemisia annua</name>
    <name type="common">Sweet wormwood</name>
    <dbReference type="NCBI Taxonomy" id="35608"/>
    <lineage>
        <taxon>Eukaryota</taxon>
        <taxon>Viridiplantae</taxon>
        <taxon>Streptophyta</taxon>
        <taxon>Embryophyta</taxon>
        <taxon>Tracheophyta</taxon>
        <taxon>Spermatophyta</taxon>
        <taxon>Magnoliopsida</taxon>
        <taxon>eudicotyledons</taxon>
        <taxon>Gunneridae</taxon>
        <taxon>Pentapetalae</taxon>
        <taxon>asterids</taxon>
        <taxon>campanulids</taxon>
        <taxon>Asterales</taxon>
        <taxon>Asteraceae</taxon>
        <taxon>Asteroideae</taxon>
        <taxon>Anthemideae</taxon>
        <taxon>Artemisiinae</taxon>
        <taxon>Artemisia</taxon>
    </lineage>
</organism>
<evidence type="ECO:0000313" key="5">
    <source>
        <dbReference type="Proteomes" id="UP000245207"/>
    </source>
</evidence>
<dbReference type="STRING" id="35608.A0A2U1K8W6"/>
<evidence type="ECO:0000256" key="1">
    <source>
        <dbReference type="ARBA" id="ARBA00008668"/>
    </source>
</evidence>
<dbReference type="InterPro" id="IPR044552">
    <property type="entry name" value="GLIP1-5/GLL25"/>
</dbReference>
<accession>A0A2U1K8W6</accession>
<protein>
    <submittedName>
        <fullName evidence="4">Lipase, GDSL</fullName>
    </submittedName>
</protein>
<comment type="similarity">
    <text evidence="1">Belongs to the 'GDSL' lipolytic enzyme family.</text>
</comment>
<reference evidence="4 5" key="1">
    <citation type="journal article" date="2018" name="Mol. Plant">
        <title>The genome of Artemisia annua provides insight into the evolution of Asteraceae family and artemisinin biosynthesis.</title>
        <authorList>
            <person name="Shen Q."/>
            <person name="Zhang L."/>
            <person name="Liao Z."/>
            <person name="Wang S."/>
            <person name="Yan T."/>
            <person name="Shi P."/>
            <person name="Liu M."/>
            <person name="Fu X."/>
            <person name="Pan Q."/>
            <person name="Wang Y."/>
            <person name="Lv Z."/>
            <person name="Lu X."/>
            <person name="Zhang F."/>
            <person name="Jiang W."/>
            <person name="Ma Y."/>
            <person name="Chen M."/>
            <person name="Hao X."/>
            <person name="Li L."/>
            <person name="Tang Y."/>
            <person name="Lv G."/>
            <person name="Zhou Y."/>
            <person name="Sun X."/>
            <person name="Brodelius P.E."/>
            <person name="Rose J.K.C."/>
            <person name="Tang K."/>
        </authorList>
    </citation>
    <scope>NUCLEOTIDE SEQUENCE [LARGE SCALE GENOMIC DNA]</scope>
    <source>
        <strain evidence="5">cv. Huhao1</strain>
        <tissue evidence="4">Leaf</tissue>
    </source>
</reference>
<dbReference type="CDD" id="cd01837">
    <property type="entry name" value="SGNH_plant_lipase_like"/>
    <property type="match status" value="1"/>
</dbReference>
<gene>
    <name evidence="4" type="ORF">CTI12_AA630820</name>
</gene>
<evidence type="ECO:0000313" key="4">
    <source>
        <dbReference type="EMBL" id="PWA14360.1"/>
    </source>
</evidence>
<dbReference type="InterPro" id="IPR001087">
    <property type="entry name" value="GDSL"/>
</dbReference>
<keyword evidence="2 3" id="KW-0732">Signal</keyword>
<feature type="chain" id="PRO_5015712119" evidence="3">
    <location>
        <begin position="20"/>
        <end position="476"/>
    </location>
</feature>
<dbReference type="FunFam" id="3.40.50.1110:FF:000003">
    <property type="entry name" value="GDSL esterase/lipase APG"/>
    <property type="match status" value="1"/>
</dbReference>
<feature type="signal peptide" evidence="3">
    <location>
        <begin position="1"/>
        <end position="19"/>
    </location>
</feature>
<name>A0A2U1K8W6_ARTAN</name>
<dbReference type="PANTHER" id="PTHR45966:SF4">
    <property type="entry name" value="GDSL ESTERASE_LIPASE 5"/>
    <property type="match status" value="1"/>
</dbReference>
<dbReference type="EMBL" id="PKPP01033495">
    <property type="protein sequence ID" value="PWA14360.1"/>
    <property type="molecule type" value="Genomic_DNA"/>
</dbReference>